<dbReference type="AlphaFoldDB" id="A0A4U6VVD6"/>
<evidence type="ECO:0000313" key="2">
    <source>
        <dbReference type="EMBL" id="TKW33920.1"/>
    </source>
</evidence>
<dbReference type="EMBL" id="CM016553">
    <property type="protein sequence ID" value="TKW33920.1"/>
    <property type="molecule type" value="Genomic_DNA"/>
</dbReference>
<evidence type="ECO:0000256" key="1">
    <source>
        <dbReference type="SAM" id="MobiDB-lite"/>
    </source>
</evidence>
<proteinExistence type="predicted"/>
<feature type="region of interest" description="Disordered" evidence="1">
    <location>
        <begin position="1"/>
        <end position="63"/>
    </location>
</feature>
<accession>A0A4U6VVD6</accession>
<dbReference type="Gramene" id="TKW33920">
    <property type="protein sequence ID" value="TKW33920"/>
    <property type="gene ID" value="SEVIR_2G270400v2"/>
</dbReference>
<dbReference type="Proteomes" id="UP000298652">
    <property type="component" value="Chromosome 2"/>
</dbReference>
<sequence length="63" mass="6716">MARPAAARRALPPDAAGGVRRSGGKERRRSPPETLATRPGRLQRREIVGCSKGSSMACLESEV</sequence>
<gene>
    <name evidence="2" type="ORF">SEVIR_2G270400v2</name>
</gene>
<name>A0A4U6VVD6_SETVI</name>
<evidence type="ECO:0000313" key="3">
    <source>
        <dbReference type="Proteomes" id="UP000298652"/>
    </source>
</evidence>
<protein>
    <submittedName>
        <fullName evidence="2">Uncharacterized protein</fullName>
    </submittedName>
</protein>
<organism evidence="2 3">
    <name type="scientific">Setaria viridis</name>
    <name type="common">Green bristlegrass</name>
    <name type="synonym">Setaria italica subsp. viridis</name>
    <dbReference type="NCBI Taxonomy" id="4556"/>
    <lineage>
        <taxon>Eukaryota</taxon>
        <taxon>Viridiplantae</taxon>
        <taxon>Streptophyta</taxon>
        <taxon>Embryophyta</taxon>
        <taxon>Tracheophyta</taxon>
        <taxon>Spermatophyta</taxon>
        <taxon>Magnoliopsida</taxon>
        <taxon>Liliopsida</taxon>
        <taxon>Poales</taxon>
        <taxon>Poaceae</taxon>
        <taxon>PACMAD clade</taxon>
        <taxon>Panicoideae</taxon>
        <taxon>Panicodae</taxon>
        <taxon>Paniceae</taxon>
        <taxon>Cenchrinae</taxon>
        <taxon>Setaria</taxon>
    </lineage>
</organism>
<feature type="compositionally biased region" description="Low complexity" evidence="1">
    <location>
        <begin position="1"/>
        <end position="16"/>
    </location>
</feature>
<reference evidence="2" key="1">
    <citation type="submission" date="2019-03" db="EMBL/GenBank/DDBJ databases">
        <title>WGS assembly of Setaria viridis.</title>
        <authorList>
            <person name="Huang P."/>
            <person name="Jenkins J."/>
            <person name="Grimwood J."/>
            <person name="Barry K."/>
            <person name="Healey A."/>
            <person name="Mamidi S."/>
            <person name="Sreedasyam A."/>
            <person name="Shu S."/>
            <person name="Feldman M."/>
            <person name="Wu J."/>
            <person name="Yu Y."/>
            <person name="Chen C."/>
            <person name="Johnson J."/>
            <person name="Rokhsar D."/>
            <person name="Baxter I."/>
            <person name="Schmutz J."/>
            <person name="Brutnell T."/>
            <person name="Kellogg E."/>
        </authorList>
    </citation>
    <scope>NUCLEOTIDE SEQUENCE [LARGE SCALE GENOMIC DNA]</scope>
</reference>
<keyword evidence="3" id="KW-1185">Reference proteome</keyword>